<name>A0A7S4P5G2_GUITH</name>
<proteinExistence type="predicted"/>
<evidence type="ECO:0000313" key="1">
    <source>
        <dbReference type="EMBL" id="CAE2324128.1"/>
    </source>
</evidence>
<dbReference type="AlphaFoldDB" id="A0A7S4P5G2"/>
<reference evidence="1" key="1">
    <citation type="submission" date="2021-01" db="EMBL/GenBank/DDBJ databases">
        <authorList>
            <person name="Corre E."/>
            <person name="Pelletier E."/>
            <person name="Niang G."/>
            <person name="Scheremetjew M."/>
            <person name="Finn R."/>
            <person name="Kale V."/>
            <person name="Holt S."/>
            <person name="Cochrane G."/>
            <person name="Meng A."/>
            <person name="Brown T."/>
            <person name="Cohen L."/>
        </authorList>
    </citation>
    <scope>NUCLEOTIDE SEQUENCE</scope>
    <source>
        <strain evidence="1">CCMP 2712</strain>
    </source>
</reference>
<organism evidence="1">
    <name type="scientific">Guillardia theta</name>
    <name type="common">Cryptophyte</name>
    <name type="synonym">Cryptomonas phi</name>
    <dbReference type="NCBI Taxonomy" id="55529"/>
    <lineage>
        <taxon>Eukaryota</taxon>
        <taxon>Cryptophyceae</taxon>
        <taxon>Pyrenomonadales</taxon>
        <taxon>Geminigeraceae</taxon>
        <taxon>Guillardia</taxon>
    </lineage>
</organism>
<sequence>MNYQSVLFFFFKPKTAYEMNQIHSLPVPKNMEQDYREMRIGTPYDEEEMYHVARVASIRGGMGEIEDFESEYKSMRMGNVFEDNEMFSAPRVESMRGGAAPHHTSSFYENQYSQYRIGSVFEDELPAPAPAGFKRSLSLRGGGADDFEKEYREMRMGSLFDENEMEAPRIDSLRGGGEVNSKDVEKSYSELRIGSVFD</sequence>
<dbReference type="EMBL" id="HBKN01037224">
    <property type="protein sequence ID" value="CAE2324128.1"/>
    <property type="molecule type" value="Transcribed_RNA"/>
</dbReference>
<protein>
    <submittedName>
        <fullName evidence="1">Uncharacterized protein</fullName>
    </submittedName>
</protein>
<accession>A0A7S4P5G2</accession>
<gene>
    <name evidence="1" type="ORF">GTHE00462_LOCUS29186</name>
</gene>